<sequence>MYRVKKRDFPAGFVGFFSDDSVEPRTLEDILDRTWETAYNRKV</sequence>
<dbReference type="EMBL" id="ACKP02000015">
    <property type="protein sequence ID" value="EEX77549.1"/>
    <property type="molecule type" value="Genomic_DNA"/>
</dbReference>
<dbReference type="Proteomes" id="UP000003505">
    <property type="component" value="Unassembled WGS sequence"/>
</dbReference>
<evidence type="ECO:0000313" key="2">
    <source>
        <dbReference type="Proteomes" id="UP000003505"/>
    </source>
</evidence>
<evidence type="ECO:0000313" key="1">
    <source>
        <dbReference type="EMBL" id="EEX77549.1"/>
    </source>
</evidence>
<gene>
    <name evidence="1" type="ORF">SELSPUOL_00824</name>
</gene>
<dbReference type="AlphaFoldDB" id="C9LU18"/>
<name>C9LU18_SELS3</name>
<proteinExistence type="predicted"/>
<organism evidence="1 2">
    <name type="scientific">Selenomonas sputigena (strain ATCC 35185 / DSM 20758 / CCUG 44933 / VPI D19B-28)</name>
    <dbReference type="NCBI Taxonomy" id="546271"/>
    <lineage>
        <taxon>Bacteria</taxon>
        <taxon>Bacillati</taxon>
        <taxon>Bacillota</taxon>
        <taxon>Negativicutes</taxon>
        <taxon>Selenomonadales</taxon>
        <taxon>Selenomonadaceae</taxon>
        <taxon>Selenomonas</taxon>
    </lineage>
</organism>
<comment type="caution">
    <text evidence="1">The sequence shown here is derived from an EMBL/GenBank/DDBJ whole genome shotgun (WGS) entry which is preliminary data.</text>
</comment>
<accession>C9LU18</accession>
<protein>
    <submittedName>
        <fullName evidence="1">Uncharacterized protein</fullName>
    </submittedName>
</protein>
<reference evidence="1 2" key="1">
    <citation type="submission" date="2009-09" db="EMBL/GenBank/DDBJ databases">
        <authorList>
            <person name="Weinstock G."/>
            <person name="Sodergren E."/>
            <person name="Clifton S."/>
            <person name="Fulton L."/>
            <person name="Fulton B."/>
            <person name="Courtney L."/>
            <person name="Fronick C."/>
            <person name="Harrison M."/>
            <person name="Strong C."/>
            <person name="Farmer C."/>
            <person name="Delahaunty K."/>
            <person name="Markovic C."/>
            <person name="Hall O."/>
            <person name="Minx P."/>
            <person name="Tomlinson C."/>
            <person name="Mitreva M."/>
            <person name="Nelson J."/>
            <person name="Hou S."/>
            <person name="Wollam A."/>
            <person name="Pepin K.H."/>
            <person name="Johnson M."/>
            <person name="Bhonagiri V."/>
            <person name="Nash W.E."/>
            <person name="Warren W."/>
            <person name="Chinwalla A."/>
            <person name="Mardis E.R."/>
            <person name="Wilson R.K."/>
        </authorList>
    </citation>
    <scope>NUCLEOTIDE SEQUENCE [LARGE SCALE GENOMIC DNA]</scope>
    <source>
        <strain evidence="2">ATCC 35185 / DSM 20758 / VPI D19B-28</strain>
    </source>
</reference>